<feature type="domain" description="Type IX secretion system protein PorV" evidence="2">
    <location>
        <begin position="32"/>
        <end position="251"/>
    </location>
</feature>
<organism evidence="3 4">
    <name type="scientific">Candidatus Kryptonium thompsonii</name>
    <dbReference type="NCBI Taxonomy" id="1633631"/>
    <lineage>
        <taxon>Bacteria</taxon>
        <taxon>Pseudomonadati</taxon>
        <taxon>Candidatus Kryptoniota</taxon>
        <taxon>Candidatus Kryptonium</taxon>
    </lineage>
</organism>
<feature type="chain" id="PRO_5014236267" description="Type IX secretion system protein PorV domain-containing protein" evidence="1">
    <location>
        <begin position="21"/>
        <end position="327"/>
    </location>
</feature>
<gene>
    <name evidence="3" type="ORF">JGI4_01361</name>
</gene>
<accession>A0A0P1LJ32</accession>
<accession>A0A0P1P881</accession>
<keyword evidence="1" id="KW-0732">Signal</keyword>
<dbReference type="InterPro" id="IPR045741">
    <property type="entry name" value="PorV"/>
</dbReference>
<evidence type="ECO:0000313" key="3">
    <source>
        <dbReference type="EMBL" id="CUU05836.1"/>
    </source>
</evidence>
<dbReference type="EMBL" id="FAOP01000005">
    <property type="protein sequence ID" value="CUU05836.1"/>
    <property type="molecule type" value="Genomic_DNA"/>
</dbReference>
<accession>A0A0S4N3W4</accession>
<accession>A0A0P1LCE2</accession>
<accession>A0A0N7MSZ5</accession>
<evidence type="ECO:0000313" key="4">
    <source>
        <dbReference type="Proteomes" id="UP000182011"/>
    </source>
</evidence>
<dbReference type="Gene3D" id="2.40.160.60">
    <property type="entry name" value="Outer membrane protein transport protein (OMPP1/FadL/TodX)"/>
    <property type="match status" value="1"/>
</dbReference>
<evidence type="ECO:0000256" key="1">
    <source>
        <dbReference type="SAM" id="SignalP"/>
    </source>
</evidence>
<dbReference type="AlphaFoldDB" id="A0A0P1LJ32"/>
<feature type="signal peptide" evidence="1">
    <location>
        <begin position="1"/>
        <end position="20"/>
    </location>
</feature>
<dbReference type="SUPFAM" id="SSF56935">
    <property type="entry name" value="Porins"/>
    <property type="match status" value="1"/>
</dbReference>
<dbReference type="Proteomes" id="UP000182011">
    <property type="component" value="Unassembled WGS sequence"/>
</dbReference>
<protein>
    <recommendedName>
        <fullName evidence="2">Type IX secretion system protein PorV domain-containing protein</fullName>
    </recommendedName>
</protein>
<accession>A0A0N7MTH2</accession>
<sequence>MRKLVFMFALLNFAICSAYAQLFPALGSQRAGISTAQFLKIGVGARAVGMADAFVANATDASALYWNPAGIVQFDGNEIILTHTNWVVDVKHDFIGGVYHLSRSDAIGLSLTTLYTDDMEITTETQPYGTGRYFKYIDLALGLTYARRLTNQFSFGLTVKYIDETIDVLKMRGFLIDLGTFYWIGLGTSRFAVSISNFGGDIAPKGEVTLLNGEKITSFQSFSPPTMFRFGFAFEPVMNEVHRLTTAIQLNHPNDNAENFGFGVEYGFKKSFFIRGGYKINADEQDFTFGAGVALKMAGLNLNFDYAFARFTRLGSTHRFSLLFKFD</sequence>
<dbReference type="NCBIfam" id="NF033709">
    <property type="entry name" value="PorV_fam"/>
    <property type="match status" value="1"/>
</dbReference>
<dbReference type="STRING" id="1633631.GCA_001442925_01356"/>
<name>A0A0P1LJ32_9BACT</name>
<reference evidence="3 4" key="1">
    <citation type="submission" date="2015-11" db="EMBL/GenBank/DDBJ databases">
        <authorList>
            <person name="Zhang Y."/>
            <person name="Guo Z."/>
        </authorList>
    </citation>
    <scope>NUCLEOTIDE SEQUENCE [LARGE SCALE GENOMIC DNA]</scope>
    <source>
        <strain evidence="3">JGI-4</strain>
    </source>
</reference>
<dbReference type="Pfam" id="PF19572">
    <property type="entry name" value="PorV"/>
    <property type="match status" value="1"/>
</dbReference>
<proteinExistence type="predicted"/>
<dbReference type="RefSeq" id="WP_075426449.1">
    <property type="nucleotide sequence ID" value="NZ_CZVJ01000007.1"/>
</dbReference>
<evidence type="ECO:0000259" key="2">
    <source>
        <dbReference type="Pfam" id="PF19572"/>
    </source>
</evidence>